<keyword evidence="10" id="KW-1185">Reference proteome</keyword>
<comment type="catalytic activity">
    <reaction evidence="8">
        <text>(1S,2R)-1-C-(indol-3-yl)glycerol 3-phosphate + L-serine = D-glyceraldehyde 3-phosphate + L-tryptophan + H2O</text>
        <dbReference type="Rhea" id="RHEA:10532"/>
        <dbReference type="ChEBI" id="CHEBI:15377"/>
        <dbReference type="ChEBI" id="CHEBI:33384"/>
        <dbReference type="ChEBI" id="CHEBI:57912"/>
        <dbReference type="ChEBI" id="CHEBI:58866"/>
        <dbReference type="ChEBI" id="CHEBI:59776"/>
        <dbReference type="EC" id="4.2.1.20"/>
    </reaction>
</comment>
<comment type="caution">
    <text evidence="9">The sequence shown here is derived from an EMBL/GenBank/DDBJ whole genome shotgun (WGS) entry which is preliminary data.</text>
</comment>
<evidence type="ECO:0000256" key="2">
    <source>
        <dbReference type="ARBA" id="ARBA00011270"/>
    </source>
</evidence>
<gene>
    <name evidence="9" type="ORF">IFM89_012746</name>
</gene>
<dbReference type="AlphaFoldDB" id="A0A835HGU7"/>
<evidence type="ECO:0000256" key="3">
    <source>
        <dbReference type="ARBA" id="ARBA00012043"/>
    </source>
</evidence>
<keyword evidence="7" id="KW-0456">Lyase</keyword>
<evidence type="ECO:0000256" key="8">
    <source>
        <dbReference type="ARBA" id="ARBA00049047"/>
    </source>
</evidence>
<protein>
    <recommendedName>
        <fullName evidence="3">tryptophan synthase</fullName>
        <ecNumber evidence="3">4.2.1.20</ecNumber>
    </recommendedName>
</protein>
<dbReference type="Proteomes" id="UP000631114">
    <property type="component" value="Unassembled WGS sequence"/>
</dbReference>
<evidence type="ECO:0000256" key="4">
    <source>
        <dbReference type="ARBA" id="ARBA00022605"/>
    </source>
</evidence>
<dbReference type="OrthoDB" id="10050244at2759"/>
<accession>A0A835HGU7</accession>
<comment type="subunit">
    <text evidence="2">Tetramer of two alpha and two beta chains.</text>
</comment>
<reference evidence="9 10" key="1">
    <citation type="submission" date="2020-10" db="EMBL/GenBank/DDBJ databases">
        <title>The Coptis chinensis genome and diversification of protoberbering-type alkaloids.</title>
        <authorList>
            <person name="Wang B."/>
            <person name="Shu S."/>
            <person name="Song C."/>
            <person name="Liu Y."/>
        </authorList>
    </citation>
    <scope>NUCLEOTIDE SEQUENCE [LARGE SCALE GENOMIC DNA]</scope>
    <source>
        <strain evidence="9">HL-2020</strain>
        <tissue evidence="9">Leaf</tissue>
    </source>
</reference>
<dbReference type="PANTHER" id="PTHR43406:SF1">
    <property type="entry name" value="TRYPTOPHAN SYNTHASE ALPHA CHAIN, CHLOROPLASTIC"/>
    <property type="match status" value="1"/>
</dbReference>
<evidence type="ECO:0000313" key="10">
    <source>
        <dbReference type="Proteomes" id="UP000631114"/>
    </source>
</evidence>
<keyword evidence="6" id="KW-0057">Aromatic amino acid biosynthesis</keyword>
<dbReference type="UniPathway" id="UPA00035">
    <property type="reaction ID" value="UER00044"/>
</dbReference>
<dbReference type="GO" id="GO:0009507">
    <property type="term" value="C:chloroplast"/>
    <property type="evidence" value="ECO:0007669"/>
    <property type="project" value="TreeGrafter"/>
</dbReference>
<dbReference type="InterPro" id="IPR011060">
    <property type="entry name" value="RibuloseP-bd_barrel"/>
</dbReference>
<evidence type="ECO:0000256" key="5">
    <source>
        <dbReference type="ARBA" id="ARBA00022822"/>
    </source>
</evidence>
<dbReference type="GO" id="GO:0005829">
    <property type="term" value="C:cytosol"/>
    <property type="evidence" value="ECO:0007669"/>
    <property type="project" value="TreeGrafter"/>
</dbReference>
<dbReference type="GO" id="GO:0004834">
    <property type="term" value="F:tryptophan synthase activity"/>
    <property type="evidence" value="ECO:0007669"/>
    <property type="project" value="UniProtKB-EC"/>
</dbReference>
<proteinExistence type="predicted"/>
<evidence type="ECO:0000313" key="9">
    <source>
        <dbReference type="EMBL" id="KAF9596623.1"/>
    </source>
</evidence>
<dbReference type="Pfam" id="PF00290">
    <property type="entry name" value="Trp_syntA"/>
    <property type="match status" value="1"/>
</dbReference>
<dbReference type="EC" id="4.2.1.20" evidence="3"/>
<name>A0A835HGU7_9MAGN</name>
<evidence type="ECO:0000256" key="6">
    <source>
        <dbReference type="ARBA" id="ARBA00023141"/>
    </source>
</evidence>
<keyword evidence="4" id="KW-0028">Amino-acid biosynthesis</keyword>
<dbReference type="Gene3D" id="3.20.20.70">
    <property type="entry name" value="Aldolase class I"/>
    <property type="match status" value="1"/>
</dbReference>
<evidence type="ECO:0000256" key="7">
    <source>
        <dbReference type="ARBA" id="ARBA00023239"/>
    </source>
</evidence>
<sequence length="114" mass="11974">MSMSGSLVEKVGALDIDEYRPVKEVSSVGVTGARASVSSRVQSLLQEIKEVTTKPVAVGFGISKPEQVQQIAGWGAEGVIVDSAMVKLLGEAKSPEEGLKELEAFTKSLESALP</sequence>
<comment type="pathway">
    <text evidence="1">Amino-acid biosynthesis; L-tryptophan biosynthesis; L-tryptophan from chorismate: step 5/5.</text>
</comment>
<dbReference type="InterPro" id="IPR002028">
    <property type="entry name" value="Trp_synthase_suA"/>
</dbReference>
<keyword evidence="5" id="KW-0822">Tryptophan biosynthesis</keyword>
<organism evidence="9 10">
    <name type="scientific">Coptis chinensis</name>
    <dbReference type="NCBI Taxonomy" id="261450"/>
    <lineage>
        <taxon>Eukaryota</taxon>
        <taxon>Viridiplantae</taxon>
        <taxon>Streptophyta</taxon>
        <taxon>Embryophyta</taxon>
        <taxon>Tracheophyta</taxon>
        <taxon>Spermatophyta</taxon>
        <taxon>Magnoliopsida</taxon>
        <taxon>Ranunculales</taxon>
        <taxon>Ranunculaceae</taxon>
        <taxon>Coptidoideae</taxon>
        <taxon>Coptis</taxon>
    </lineage>
</organism>
<evidence type="ECO:0000256" key="1">
    <source>
        <dbReference type="ARBA" id="ARBA00004733"/>
    </source>
</evidence>
<dbReference type="InterPro" id="IPR013785">
    <property type="entry name" value="Aldolase_TIM"/>
</dbReference>
<dbReference type="PANTHER" id="PTHR43406">
    <property type="entry name" value="TRYPTOPHAN SYNTHASE, ALPHA CHAIN"/>
    <property type="match status" value="1"/>
</dbReference>
<dbReference type="SUPFAM" id="SSF51366">
    <property type="entry name" value="Ribulose-phoshate binding barrel"/>
    <property type="match status" value="1"/>
</dbReference>
<dbReference type="EMBL" id="JADFTS010000007">
    <property type="protein sequence ID" value="KAF9596623.1"/>
    <property type="molecule type" value="Genomic_DNA"/>
</dbReference>